<dbReference type="InterPro" id="IPR013783">
    <property type="entry name" value="Ig-like_fold"/>
</dbReference>
<evidence type="ECO:0000313" key="3">
    <source>
        <dbReference type="EMBL" id="MRX68228.1"/>
    </source>
</evidence>
<keyword evidence="1" id="KW-0732">Signal</keyword>
<accession>A0A521DQ83</accession>
<organism evidence="4 5">
    <name type="scientific">Flavobacterium resistens</name>
    <dbReference type="NCBI Taxonomy" id="443612"/>
    <lineage>
        <taxon>Bacteria</taxon>
        <taxon>Pseudomonadati</taxon>
        <taxon>Bacteroidota</taxon>
        <taxon>Flavobacteriia</taxon>
        <taxon>Flavobacteriales</taxon>
        <taxon>Flavobacteriaceae</taxon>
        <taxon>Flavobacterium</taxon>
    </lineage>
</organism>
<dbReference type="Gene3D" id="2.60.40.10">
    <property type="entry name" value="Immunoglobulins"/>
    <property type="match status" value="2"/>
</dbReference>
<dbReference type="PROSITE" id="PS51257">
    <property type="entry name" value="PROKAR_LIPOPROTEIN"/>
    <property type="match status" value="1"/>
</dbReference>
<evidence type="ECO:0000256" key="1">
    <source>
        <dbReference type="SAM" id="SignalP"/>
    </source>
</evidence>
<evidence type="ECO:0000313" key="6">
    <source>
        <dbReference type="Proteomes" id="UP000468990"/>
    </source>
</evidence>
<feature type="domain" description="IPT/TIG" evidence="2">
    <location>
        <begin position="138"/>
        <end position="199"/>
    </location>
</feature>
<evidence type="ECO:0000259" key="2">
    <source>
        <dbReference type="Pfam" id="PF01833"/>
    </source>
</evidence>
<protein>
    <submittedName>
        <fullName evidence="4">IPT/TIG domain-containing protein</fullName>
    </submittedName>
</protein>
<evidence type="ECO:0000313" key="5">
    <source>
        <dbReference type="Proteomes" id="UP000317289"/>
    </source>
</evidence>
<dbReference type="Proteomes" id="UP000468990">
    <property type="component" value="Unassembled WGS sequence"/>
</dbReference>
<feature type="signal peptide" evidence="1">
    <location>
        <begin position="1"/>
        <end position="21"/>
    </location>
</feature>
<dbReference type="SUPFAM" id="SSF49785">
    <property type="entry name" value="Galactose-binding domain-like"/>
    <property type="match status" value="1"/>
</dbReference>
<dbReference type="Proteomes" id="UP000317289">
    <property type="component" value="Unassembled WGS sequence"/>
</dbReference>
<reference evidence="3 6" key="2">
    <citation type="submission" date="2019-11" db="EMBL/GenBank/DDBJ databases">
        <title>Flavobacterium resistens genome.</title>
        <authorList>
            <person name="Wilson V.M."/>
            <person name="Newman J.D."/>
        </authorList>
    </citation>
    <scope>NUCLEOTIDE SEQUENCE [LARGE SCALE GENOMIC DNA]</scope>
    <source>
        <strain evidence="3 6">DSM 19382</strain>
    </source>
</reference>
<name>A0A521DQ83_9FLAO</name>
<dbReference type="Gene3D" id="2.60.120.430">
    <property type="entry name" value="Galactose-binding lectin"/>
    <property type="match status" value="1"/>
</dbReference>
<dbReference type="InterPro" id="IPR014756">
    <property type="entry name" value="Ig_E-set"/>
</dbReference>
<dbReference type="AlphaFoldDB" id="A0A521DQ83"/>
<proteinExistence type="predicted"/>
<feature type="chain" id="PRO_5043205811" evidence="1">
    <location>
        <begin position="22"/>
        <end position="346"/>
    </location>
</feature>
<dbReference type="SUPFAM" id="SSF81296">
    <property type="entry name" value="E set domains"/>
    <property type="match status" value="1"/>
</dbReference>
<dbReference type="OrthoDB" id="1491905at2"/>
<dbReference type="InterPro" id="IPR008979">
    <property type="entry name" value="Galactose-bd-like_sf"/>
</dbReference>
<reference evidence="4 5" key="1">
    <citation type="submission" date="2017-05" db="EMBL/GenBank/DDBJ databases">
        <authorList>
            <person name="Varghese N."/>
            <person name="Submissions S."/>
        </authorList>
    </citation>
    <scope>NUCLEOTIDE SEQUENCE [LARGE SCALE GENOMIC DNA]</scope>
    <source>
        <strain evidence="4 5">DSM 19382</strain>
    </source>
</reference>
<dbReference type="InterPro" id="IPR002909">
    <property type="entry name" value="IPT_dom"/>
</dbReference>
<gene>
    <name evidence="3" type="ORF">GJU42_09690</name>
    <name evidence="4" type="ORF">SAMN06265349_103520</name>
</gene>
<dbReference type="Pfam" id="PF01833">
    <property type="entry name" value="TIG"/>
    <property type="match status" value="1"/>
</dbReference>
<dbReference type="EMBL" id="FXTA01000003">
    <property type="protein sequence ID" value="SMO73856.1"/>
    <property type="molecule type" value="Genomic_DNA"/>
</dbReference>
<dbReference type="RefSeq" id="WP_142451168.1">
    <property type="nucleotide sequence ID" value="NZ_FXTA01000003.1"/>
</dbReference>
<keyword evidence="6" id="KW-1185">Reference proteome</keyword>
<dbReference type="EMBL" id="WKKG01000004">
    <property type="protein sequence ID" value="MRX68228.1"/>
    <property type="molecule type" value="Genomic_DNA"/>
</dbReference>
<sequence length="346" mass="37644">MKNIKIKYLLPFFTMAFMVLGLLSSCDNNEASSGSGGTPVITSVAKSVEGDLVPVKVGDPKNYYIIQGSGLANVTKIYFNDFDTYFNPTLVTDSAIFVLIDEKTPYANSSNKLKLVTKTGTVLYDFVIAPPTPKLESYNSINAAEGEIVTVYGDYFLNPTVKVGTADVPVISSTLTEIKFKMPANATDKYVTVTNISGSTVSEEAIGSALYDDALQGDAGHWMWSGGDTFDTDFKDDKVQGKSSIKFVFGGWNGADMKFNSRNISKYKAFRVKVKSTSTNTGASVIFVFGGWAYQIKKTITPNWTTIEIPFSDIGNPTTFDQLTLQESGNFGGNTILMDDMGFVLK</sequence>
<evidence type="ECO:0000313" key="4">
    <source>
        <dbReference type="EMBL" id="SMO73856.1"/>
    </source>
</evidence>